<protein>
    <submittedName>
        <fullName evidence="4">TetR/AcrR family transcriptional regulator</fullName>
    </submittedName>
</protein>
<evidence type="ECO:0000256" key="1">
    <source>
        <dbReference type="ARBA" id="ARBA00023125"/>
    </source>
</evidence>
<dbReference type="PROSITE" id="PS50977">
    <property type="entry name" value="HTH_TETR_2"/>
    <property type="match status" value="1"/>
</dbReference>
<dbReference type="SUPFAM" id="SSF46689">
    <property type="entry name" value="Homeodomain-like"/>
    <property type="match status" value="1"/>
</dbReference>
<evidence type="ECO:0000256" key="2">
    <source>
        <dbReference type="PROSITE-ProRule" id="PRU00335"/>
    </source>
</evidence>
<proteinExistence type="predicted"/>
<evidence type="ECO:0000259" key="3">
    <source>
        <dbReference type="PROSITE" id="PS50977"/>
    </source>
</evidence>
<evidence type="ECO:0000313" key="5">
    <source>
        <dbReference type="Proteomes" id="UP001623290"/>
    </source>
</evidence>
<keyword evidence="1 2" id="KW-0238">DNA-binding</keyword>
<accession>A0ABZ1E790</accession>
<dbReference type="EMBL" id="CP135445">
    <property type="protein sequence ID" value="WRY35834.1"/>
    <property type="molecule type" value="Genomic_DNA"/>
</dbReference>
<dbReference type="RefSeq" id="WP_330629584.1">
    <property type="nucleotide sequence ID" value="NZ_CP135445.1"/>
</dbReference>
<dbReference type="InterPro" id="IPR001647">
    <property type="entry name" value="HTH_TetR"/>
</dbReference>
<gene>
    <name evidence="4" type="ORF">RPE78_16565</name>
</gene>
<evidence type="ECO:0000313" key="4">
    <source>
        <dbReference type="EMBL" id="WRY35834.1"/>
    </source>
</evidence>
<sequence>MTDDPPPERGWRGSSELWLDAAYQALVAKGVDAVKIMPLANSLKLSRTSFYWFFKDRGQLLAALLERWEKATTAALIAATESYAASRPEAMLNVIAIFMSEAQFDTALELAVRAWAQRDPSVLARLQANDARRLEALRAMLLRLGFAPADADVRARTIYLVQIGYISMRVQEDLAERVARHPYYVEVYIGERPSAEEMARFCAAIGYDTPTPT</sequence>
<feature type="domain" description="HTH tetR-type" evidence="3">
    <location>
        <begin position="12"/>
        <end position="72"/>
    </location>
</feature>
<name>A0ABZ1E790_9RHOB</name>
<reference evidence="4 5" key="1">
    <citation type="submission" date="2023-09" db="EMBL/GenBank/DDBJ databases">
        <title>Thioclava shenzhenensis sp. nov., a multidrug resistant bacteria-antagonizing species isolated from coastal seawater.</title>
        <authorList>
            <person name="Long M."/>
        </authorList>
    </citation>
    <scope>NUCLEOTIDE SEQUENCE [LARGE SCALE GENOMIC DNA]</scope>
    <source>
        <strain evidence="4 5">FTW29</strain>
        <plasmid evidence="4 5">unnamed2</plasmid>
    </source>
</reference>
<dbReference type="Gene3D" id="1.10.357.10">
    <property type="entry name" value="Tetracycline Repressor, domain 2"/>
    <property type="match status" value="1"/>
</dbReference>
<keyword evidence="5" id="KW-1185">Reference proteome</keyword>
<dbReference type="Proteomes" id="UP001623290">
    <property type="component" value="Plasmid unnamed2"/>
</dbReference>
<keyword evidence="4" id="KW-0614">Plasmid</keyword>
<organism evidence="4 5">
    <name type="scientific">Thioclava litoralis</name>
    <dbReference type="NCBI Taxonomy" id="3076557"/>
    <lineage>
        <taxon>Bacteria</taxon>
        <taxon>Pseudomonadati</taxon>
        <taxon>Pseudomonadota</taxon>
        <taxon>Alphaproteobacteria</taxon>
        <taxon>Rhodobacterales</taxon>
        <taxon>Paracoccaceae</taxon>
        <taxon>Thioclava</taxon>
    </lineage>
</organism>
<feature type="DNA-binding region" description="H-T-H motif" evidence="2">
    <location>
        <begin position="35"/>
        <end position="54"/>
    </location>
</feature>
<dbReference type="Pfam" id="PF00440">
    <property type="entry name" value="TetR_N"/>
    <property type="match status" value="1"/>
</dbReference>
<dbReference type="InterPro" id="IPR009057">
    <property type="entry name" value="Homeodomain-like_sf"/>
</dbReference>
<geneLocation type="plasmid" evidence="4 5">
    <name>unnamed2</name>
</geneLocation>